<dbReference type="InterPro" id="IPR000983">
    <property type="entry name" value="Bac_GSPG_pilin"/>
</dbReference>
<dbReference type="GO" id="GO:0015628">
    <property type="term" value="P:protein secretion by the type II secretion system"/>
    <property type="evidence" value="ECO:0007669"/>
    <property type="project" value="InterPro"/>
</dbReference>
<dbReference type="OrthoDB" id="6713246at2"/>
<dbReference type="Proteomes" id="UP000219042">
    <property type="component" value="Unassembled WGS sequence"/>
</dbReference>
<evidence type="ECO:0000313" key="4">
    <source>
        <dbReference type="Proteomes" id="UP000219042"/>
    </source>
</evidence>
<dbReference type="InterPro" id="IPR045584">
    <property type="entry name" value="Pilin-like"/>
</dbReference>
<dbReference type="EMBL" id="OANT01000003">
    <property type="protein sequence ID" value="SNX44569.1"/>
    <property type="molecule type" value="Genomic_DNA"/>
</dbReference>
<proteinExistence type="predicted"/>
<keyword evidence="1" id="KW-0488">Methylation</keyword>
<gene>
    <name evidence="3" type="ORF">SAMN05421731_103307</name>
</gene>
<keyword evidence="2" id="KW-0472">Membrane</keyword>
<protein>
    <submittedName>
        <fullName evidence="3">Type IV pilus assembly protein PilE</fullName>
    </submittedName>
</protein>
<keyword evidence="4" id="KW-1185">Reference proteome</keyword>
<keyword evidence="2" id="KW-1133">Transmembrane helix</keyword>
<keyword evidence="2" id="KW-0812">Transmembrane</keyword>
<dbReference type="PRINTS" id="PR00813">
    <property type="entry name" value="BCTERIALGSPG"/>
</dbReference>
<reference evidence="4" key="1">
    <citation type="submission" date="2016-09" db="EMBL/GenBank/DDBJ databases">
        <authorList>
            <person name="Varghese N."/>
            <person name="Submissions S."/>
        </authorList>
    </citation>
    <scope>NUCLEOTIDE SEQUENCE [LARGE SCALE GENOMIC DNA]</scope>
    <source>
        <strain evidence="4">ANC 4466</strain>
    </source>
</reference>
<dbReference type="AlphaFoldDB" id="A0A240E8M6"/>
<dbReference type="NCBIfam" id="TIGR02532">
    <property type="entry name" value="IV_pilin_GFxxxE"/>
    <property type="match status" value="1"/>
</dbReference>
<dbReference type="Pfam" id="PF07963">
    <property type="entry name" value="N_methyl"/>
    <property type="match status" value="1"/>
</dbReference>
<dbReference type="InterPro" id="IPR012902">
    <property type="entry name" value="N_methyl_site"/>
</dbReference>
<accession>A0A240E8M6</accession>
<evidence type="ECO:0000256" key="1">
    <source>
        <dbReference type="ARBA" id="ARBA00022481"/>
    </source>
</evidence>
<feature type="transmembrane region" description="Helical" evidence="2">
    <location>
        <begin position="35"/>
        <end position="58"/>
    </location>
</feature>
<organism evidence="3 4">
    <name type="scientific">Acinetobacter puyangensis</name>
    <dbReference type="NCBI Taxonomy" id="1096779"/>
    <lineage>
        <taxon>Bacteria</taxon>
        <taxon>Pseudomonadati</taxon>
        <taxon>Pseudomonadota</taxon>
        <taxon>Gammaproteobacteria</taxon>
        <taxon>Moraxellales</taxon>
        <taxon>Moraxellaceae</taxon>
        <taxon>Acinetobacter</taxon>
    </lineage>
</organism>
<dbReference type="GO" id="GO:0015627">
    <property type="term" value="C:type II protein secretion system complex"/>
    <property type="evidence" value="ECO:0007669"/>
    <property type="project" value="InterPro"/>
</dbReference>
<dbReference type="Gene3D" id="3.30.700.10">
    <property type="entry name" value="Glycoprotein, Type 4 Pilin"/>
    <property type="match status" value="1"/>
</dbReference>
<name>A0A240E8M6_9GAMM</name>
<dbReference type="SUPFAM" id="SSF54523">
    <property type="entry name" value="Pili subunits"/>
    <property type="match status" value="1"/>
</dbReference>
<dbReference type="RefSeq" id="WP_097078808.1">
    <property type="nucleotide sequence ID" value="NZ_BAABHT010000001.1"/>
</dbReference>
<evidence type="ECO:0000313" key="3">
    <source>
        <dbReference type="EMBL" id="SNX44569.1"/>
    </source>
</evidence>
<sequence length="229" mass="25555">MKKTSSIVFSFSVPRHSKQSISFFVRKRQCFSNPALGFTLIELMVVVVIITVFAAIGIPSYQRYIERRDLAVAKQEAQRIATELERFKAKNFSYKGFDASYLYHDNTMEDDTKPIANSYYDAAKGELLLPVGSTSANAKYILTLLDAKEKRPLSAADLAQDKAQGTSASTVSGLHWVMKVERNVGSDHLPKQPNNYDLLLTSTGVRCMTRTQNAVDDYTGCGTTDSENW</sequence>
<evidence type="ECO:0000256" key="2">
    <source>
        <dbReference type="SAM" id="Phobius"/>
    </source>
</evidence>